<name>A0A517V871_9PLAN</name>
<proteinExistence type="predicted"/>
<gene>
    <name evidence="1" type="ORF">Pan161_08270</name>
</gene>
<dbReference type="AlphaFoldDB" id="A0A517V871"/>
<organism evidence="1 2">
    <name type="scientific">Gimesia algae</name>
    <dbReference type="NCBI Taxonomy" id="2527971"/>
    <lineage>
        <taxon>Bacteria</taxon>
        <taxon>Pseudomonadati</taxon>
        <taxon>Planctomycetota</taxon>
        <taxon>Planctomycetia</taxon>
        <taxon>Planctomycetales</taxon>
        <taxon>Planctomycetaceae</taxon>
        <taxon>Gimesia</taxon>
    </lineage>
</organism>
<protein>
    <submittedName>
        <fullName evidence="1">Uncharacterized protein</fullName>
    </submittedName>
</protein>
<reference evidence="1 2" key="1">
    <citation type="submission" date="2019-02" db="EMBL/GenBank/DDBJ databases">
        <title>Deep-cultivation of Planctomycetes and their phenomic and genomic characterization uncovers novel biology.</title>
        <authorList>
            <person name="Wiegand S."/>
            <person name="Jogler M."/>
            <person name="Boedeker C."/>
            <person name="Pinto D."/>
            <person name="Vollmers J."/>
            <person name="Rivas-Marin E."/>
            <person name="Kohn T."/>
            <person name="Peeters S.H."/>
            <person name="Heuer A."/>
            <person name="Rast P."/>
            <person name="Oberbeckmann S."/>
            <person name="Bunk B."/>
            <person name="Jeske O."/>
            <person name="Meyerdierks A."/>
            <person name="Storesund J.E."/>
            <person name="Kallscheuer N."/>
            <person name="Luecker S."/>
            <person name="Lage O.M."/>
            <person name="Pohl T."/>
            <person name="Merkel B.J."/>
            <person name="Hornburger P."/>
            <person name="Mueller R.-W."/>
            <person name="Bruemmer F."/>
            <person name="Labrenz M."/>
            <person name="Spormann A.M."/>
            <person name="Op den Camp H."/>
            <person name="Overmann J."/>
            <person name="Amann R."/>
            <person name="Jetten M.S.M."/>
            <person name="Mascher T."/>
            <person name="Medema M.H."/>
            <person name="Devos D.P."/>
            <person name="Kaster A.-K."/>
            <person name="Ovreas L."/>
            <person name="Rohde M."/>
            <person name="Galperin M.Y."/>
            <person name="Jogler C."/>
        </authorList>
    </citation>
    <scope>NUCLEOTIDE SEQUENCE [LARGE SCALE GENOMIC DNA]</scope>
    <source>
        <strain evidence="1 2">Pan161</strain>
    </source>
</reference>
<evidence type="ECO:0000313" key="1">
    <source>
        <dbReference type="EMBL" id="QDT89200.1"/>
    </source>
</evidence>
<evidence type="ECO:0000313" key="2">
    <source>
        <dbReference type="Proteomes" id="UP000316855"/>
    </source>
</evidence>
<sequence length="135" mass="15181">MCVLRLSGPYKELSSSIVNTFAEFTEAISARKDRESGRTTEQDQSTFNCTVSNENGDCVPAQITDAISFLTRHRTDIKELRSRSGVEQAILDFAWDFPRESTGQFNRLPLLLLELCTELRLEIKVTVYGVASSQL</sequence>
<accession>A0A517V871</accession>
<dbReference type="KEGG" id="gax:Pan161_08270"/>
<keyword evidence="2" id="KW-1185">Reference proteome</keyword>
<dbReference type="EMBL" id="CP036343">
    <property type="protein sequence ID" value="QDT89200.1"/>
    <property type="molecule type" value="Genomic_DNA"/>
</dbReference>
<dbReference type="Proteomes" id="UP000316855">
    <property type="component" value="Chromosome"/>
</dbReference>